<dbReference type="KEGG" id="nfl:COO91_06117"/>
<keyword evidence="1" id="KW-1133">Transmembrane helix</keyword>
<dbReference type="Proteomes" id="UP000232003">
    <property type="component" value="Chromosome"/>
</dbReference>
<keyword evidence="3" id="KW-1185">Reference proteome</keyword>
<dbReference type="EMBL" id="CP024785">
    <property type="protein sequence ID" value="AUB40117.1"/>
    <property type="molecule type" value="Genomic_DNA"/>
</dbReference>
<feature type="transmembrane region" description="Helical" evidence="1">
    <location>
        <begin position="23"/>
        <end position="39"/>
    </location>
</feature>
<keyword evidence="1" id="KW-0812">Transmembrane</keyword>
<gene>
    <name evidence="2" type="ORF">COO91_06117</name>
</gene>
<dbReference type="AlphaFoldDB" id="A0A2K8SXF6"/>
<protein>
    <submittedName>
        <fullName evidence="2">Uncharacterized protein</fullName>
    </submittedName>
</protein>
<accession>A0A2K8SXF6</accession>
<proteinExistence type="predicted"/>
<keyword evidence="1" id="KW-0472">Membrane</keyword>
<evidence type="ECO:0000313" key="3">
    <source>
        <dbReference type="Proteomes" id="UP000232003"/>
    </source>
</evidence>
<evidence type="ECO:0000256" key="1">
    <source>
        <dbReference type="SAM" id="Phobius"/>
    </source>
</evidence>
<name>A0A2K8SXF6_9NOSO</name>
<organism evidence="2 3">
    <name type="scientific">Nostoc flagelliforme CCNUN1</name>
    <dbReference type="NCBI Taxonomy" id="2038116"/>
    <lineage>
        <taxon>Bacteria</taxon>
        <taxon>Bacillati</taxon>
        <taxon>Cyanobacteriota</taxon>
        <taxon>Cyanophyceae</taxon>
        <taxon>Nostocales</taxon>
        <taxon>Nostocaceae</taxon>
        <taxon>Nostoc</taxon>
    </lineage>
</organism>
<reference evidence="2 3" key="1">
    <citation type="submission" date="2017-11" db="EMBL/GenBank/DDBJ databases">
        <title>Complete genome of a free-living desiccation-tolerant cyanobacterium and its photosynthetic adaptation to extreme terrestrial habitat.</title>
        <authorList>
            <person name="Shang J."/>
        </authorList>
    </citation>
    <scope>NUCLEOTIDE SEQUENCE [LARGE SCALE GENOMIC DNA]</scope>
    <source>
        <strain evidence="2 3">CCNUN1</strain>
    </source>
</reference>
<sequence>MYEVINTKNLVERTVMRPYQRPKAYILYSFIEFAAVIFYM</sequence>
<evidence type="ECO:0000313" key="2">
    <source>
        <dbReference type="EMBL" id="AUB40117.1"/>
    </source>
</evidence>